<accession>A0ABQ5HCE9</accession>
<dbReference type="EMBL" id="BQNB010019406">
    <property type="protein sequence ID" value="GJT84960.1"/>
    <property type="molecule type" value="Genomic_DNA"/>
</dbReference>
<feature type="non-terminal residue" evidence="2">
    <location>
        <position position="1"/>
    </location>
</feature>
<keyword evidence="3" id="KW-1185">Reference proteome</keyword>
<evidence type="ECO:0000256" key="1">
    <source>
        <dbReference type="SAM" id="MobiDB-lite"/>
    </source>
</evidence>
<evidence type="ECO:0000313" key="3">
    <source>
        <dbReference type="Proteomes" id="UP001151760"/>
    </source>
</evidence>
<reference evidence="2" key="1">
    <citation type="journal article" date="2022" name="Int. J. Mol. Sci.">
        <title>Draft Genome of Tanacetum Coccineum: Genomic Comparison of Closely Related Tanacetum-Family Plants.</title>
        <authorList>
            <person name="Yamashiro T."/>
            <person name="Shiraishi A."/>
            <person name="Nakayama K."/>
            <person name="Satake H."/>
        </authorList>
    </citation>
    <scope>NUCLEOTIDE SEQUENCE</scope>
</reference>
<protein>
    <submittedName>
        <fullName evidence="2">Uncharacterized protein</fullName>
    </submittedName>
</protein>
<comment type="caution">
    <text evidence="2">The sequence shown here is derived from an EMBL/GenBank/DDBJ whole genome shotgun (WGS) entry which is preliminary data.</text>
</comment>
<evidence type="ECO:0000313" key="2">
    <source>
        <dbReference type="EMBL" id="GJT84960.1"/>
    </source>
</evidence>
<proteinExistence type="predicted"/>
<organism evidence="2 3">
    <name type="scientific">Tanacetum coccineum</name>
    <dbReference type="NCBI Taxonomy" id="301880"/>
    <lineage>
        <taxon>Eukaryota</taxon>
        <taxon>Viridiplantae</taxon>
        <taxon>Streptophyta</taxon>
        <taxon>Embryophyta</taxon>
        <taxon>Tracheophyta</taxon>
        <taxon>Spermatophyta</taxon>
        <taxon>Magnoliopsida</taxon>
        <taxon>eudicotyledons</taxon>
        <taxon>Gunneridae</taxon>
        <taxon>Pentapetalae</taxon>
        <taxon>asterids</taxon>
        <taxon>campanulids</taxon>
        <taxon>Asterales</taxon>
        <taxon>Asteraceae</taxon>
        <taxon>Asteroideae</taxon>
        <taxon>Anthemideae</taxon>
        <taxon>Anthemidinae</taxon>
        <taxon>Tanacetum</taxon>
    </lineage>
</organism>
<feature type="region of interest" description="Disordered" evidence="1">
    <location>
        <begin position="1"/>
        <end position="45"/>
    </location>
</feature>
<feature type="compositionally biased region" description="Pro residues" evidence="1">
    <location>
        <begin position="1"/>
        <end position="11"/>
    </location>
</feature>
<dbReference type="Proteomes" id="UP001151760">
    <property type="component" value="Unassembled WGS sequence"/>
</dbReference>
<sequence length="45" mass="4744">ETQPDPSPRPLPTILDSIPEGSGRNHEGQSSSNRSLSGNEDGLTL</sequence>
<reference evidence="2" key="2">
    <citation type="submission" date="2022-01" db="EMBL/GenBank/DDBJ databases">
        <authorList>
            <person name="Yamashiro T."/>
            <person name="Shiraishi A."/>
            <person name="Satake H."/>
            <person name="Nakayama K."/>
        </authorList>
    </citation>
    <scope>NUCLEOTIDE SEQUENCE</scope>
</reference>
<gene>
    <name evidence="2" type="ORF">Tco_1066677</name>
</gene>
<name>A0ABQ5HCE9_9ASTR</name>
<feature type="compositionally biased region" description="Polar residues" evidence="1">
    <location>
        <begin position="28"/>
        <end position="38"/>
    </location>
</feature>